<feature type="domain" description="tRNA intron endonuclease catalytic" evidence="6">
    <location>
        <begin position="41"/>
        <end position="93"/>
    </location>
</feature>
<proteinExistence type="inferred from homology"/>
<protein>
    <recommendedName>
        <fullName evidence="2">tRNA-intron lyase</fullName>
        <ecNumber evidence="2">4.6.1.16</ecNumber>
    </recommendedName>
</protein>
<dbReference type="Proteomes" id="UP000821853">
    <property type="component" value="Chromosome 4"/>
</dbReference>
<evidence type="ECO:0000256" key="3">
    <source>
        <dbReference type="ARBA" id="ARBA00022694"/>
    </source>
</evidence>
<dbReference type="InterPro" id="IPR036167">
    <property type="entry name" value="tRNA_intron_Endo_cat-like_sf"/>
</dbReference>
<evidence type="ECO:0000313" key="7">
    <source>
        <dbReference type="EMBL" id="KAH9373984.1"/>
    </source>
</evidence>
<reference evidence="7 8" key="1">
    <citation type="journal article" date="2020" name="Cell">
        <title>Large-Scale Comparative Analyses of Tick Genomes Elucidate Their Genetic Diversity and Vector Capacities.</title>
        <authorList>
            <consortium name="Tick Genome and Microbiome Consortium (TIGMIC)"/>
            <person name="Jia N."/>
            <person name="Wang J."/>
            <person name="Shi W."/>
            <person name="Du L."/>
            <person name="Sun Y."/>
            <person name="Zhan W."/>
            <person name="Jiang J.F."/>
            <person name="Wang Q."/>
            <person name="Zhang B."/>
            <person name="Ji P."/>
            <person name="Bell-Sakyi L."/>
            <person name="Cui X.M."/>
            <person name="Yuan T.T."/>
            <person name="Jiang B.G."/>
            <person name="Yang W.F."/>
            <person name="Lam T.T."/>
            <person name="Chang Q.C."/>
            <person name="Ding S.J."/>
            <person name="Wang X.J."/>
            <person name="Zhu J.G."/>
            <person name="Ruan X.D."/>
            <person name="Zhao L."/>
            <person name="Wei J.T."/>
            <person name="Ye R.Z."/>
            <person name="Que T.C."/>
            <person name="Du C.H."/>
            <person name="Zhou Y.H."/>
            <person name="Cheng J.X."/>
            <person name="Dai P.F."/>
            <person name="Guo W.B."/>
            <person name="Han X.H."/>
            <person name="Huang E.J."/>
            <person name="Li L.F."/>
            <person name="Wei W."/>
            <person name="Gao Y.C."/>
            <person name="Liu J.Z."/>
            <person name="Shao H.Z."/>
            <person name="Wang X."/>
            <person name="Wang C.C."/>
            <person name="Yang T.C."/>
            <person name="Huo Q.B."/>
            <person name="Li W."/>
            <person name="Chen H.Y."/>
            <person name="Chen S.E."/>
            <person name="Zhou L.G."/>
            <person name="Ni X.B."/>
            <person name="Tian J.H."/>
            <person name="Sheng Y."/>
            <person name="Liu T."/>
            <person name="Pan Y.S."/>
            <person name="Xia L.Y."/>
            <person name="Li J."/>
            <person name="Zhao F."/>
            <person name="Cao W.C."/>
        </authorList>
    </citation>
    <scope>NUCLEOTIDE SEQUENCE [LARGE SCALE GENOMIC DNA]</scope>
    <source>
        <strain evidence="7">HaeL-2018</strain>
    </source>
</reference>
<dbReference type="SUPFAM" id="SSF53032">
    <property type="entry name" value="tRNA-intron endonuclease catalytic domain-like"/>
    <property type="match status" value="1"/>
</dbReference>
<evidence type="ECO:0000256" key="5">
    <source>
        <dbReference type="ARBA" id="ARBA00034031"/>
    </source>
</evidence>
<gene>
    <name evidence="7" type="ORF">HPB48_003978</name>
</gene>
<dbReference type="GO" id="GO:0003676">
    <property type="term" value="F:nucleic acid binding"/>
    <property type="evidence" value="ECO:0007669"/>
    <property type="project" value="InterPro"/>
</dbReference>
<evidence type="ECO:0000259" key="6">
    <source>
        <dbReference type="Pfam" id="PF01974"/>
    </source>
</evidence>
<comment type="catalytic activity">
    <reaction evidence="5">
        <text>pretRNA = a 3'-half-tRNA molecule with a 5'-OH end + a 5'-half-tRNA molecule with a 2',3'-cyclic phosphate end + an intron with a 2',3'-cyclic phosphate and a 5'-hydroxyl terminus.</text>
        <dbReference type="EC" id="4.6.1.16"/>
    </reaction>
</comment>
<dbReference type="AlphaFoldDB" id="A0A9J6GHJ3"/>
<comment type="caution">
    <text evidence="7">The sequence shown here is derived from an EMBL/GenBank/DDBJ whole genome shotgun (WGS) entry which is preliminary data.</text>
</comment>
<evidence type="ECO:0000256" key="2">
    <source>
        <dbReference type="ARBA" id="ARBA00012573"/>
    </source>
</evidence>
<dbReference type="EMBL" id="JABSTR010000006">
    <property type="protein sequence ID" value="KAH9373984.1"/>
    <property type="molecule type" value="Genomic_DNA"/>
</dbReference>
<dbReference type="InterPro" id="IPR006677">
    <property type="entry name" value="tRNA_intron_Endonuc_cat-like"/>
</dbReference>
<keyword evidence="3" id="KW-0819">tRNA processing</keyword>
<name>A0A9J6GHJ3_HAELO</name>
<dbReference type="PANTHER" id="PTHR13070">
    <property type="entry name" value="TRNA-SPLICING ENDONUCLEASE SUBUNIT SEN34-RELATED"/>
    <property type="match status" value="1"/>
</dbReference>
<dbReference type="VEuPathDB" id="VectorBase:HLOH_047033"/>
<dbReference type="OrthoDB" id="48041at2759"/>
<dbReference type="InterPro" id="IPR011856">
    <property type="entry name" value="tRNA_endonuc-like_dom_sf"/>
</dbReference>
<dbReference type="GO" id="GO:0000379">
    <property type="term" value="P:tRNA-type intron splice site recognition and cleavage"/>
    <property type="evidence" value="ECO:0007669"/>
    <property type="project" value="TreeGrafter"/>
</dbReference>
<organism evidence="7 8">
    <name type="scientific">Haemaphysalis longicornis</name>
    <name type="common">Bush tick</name>
    <dbReference type="NCBI Taxonomy" id="44386"/>
    <lineage>
        <taxon>Eukaryota</taxon>
        <taxon>Metazoa</taxon>
        <taxon>Ecdysozoa</taxon>
        <taxon>Arthropoda</taxon>
        <taxon>Chelicerata</taxon>
        <taxon>Arachnida</taxon>
        <taxon>Acari</taxon>
        <taxon>Parasitiformes</taxon>
        <taxon>Ixodida</taxon>
        <taxon>Ixodoidea</taxon>
        <taxon>Ixodidae</taxon>
        <taxon>Haemaphysalinae</taxon>
        <taxon>Haemaphysalis</taxon>
    </lineage>
</organism>
<accession>A0A9J6GHJ3</accession>
<keyword evidence="8" id="KW-1185">Reference proteome</keyword>
<evidence type="ECO:0000313" key="8">
    <source>
        <dbReference type="Proteomes" id="UP000821853"/>
    </source>
</evidence>
<dbReference type="CDD" id="cd22363">
    <property type="entry name" value="tRNA-intron_lyase_C"/>
    <property type="match status" value="1"/>
</dbReference>
<evidence type="ECO:0000256" key="1">
    <source>
        <dbReference type="ARBA" id="ARBA00008078"/>
    </source>
</evidence>
<dbReference type="GO" id="GO:0005634">
    <property type="term" value="C:nucleus"/>
    <property type="evidence" value="ECO:0007669"/>
    <property type="project" value="UniProtKB-ARBA"/>
</dbReference>
<sequence length="102" mass="11346">MLAVAAVALVPDVRESATYLVGENATYRFQNLVLQKLWTSGDPLLFHAYGVVVCLGKDTSISGRDLIMWGRLGNSVHKTIILAMLQEDNQVHYLSLRWSGEL</sequence>
<dbReference type="PANTHER" id="PTHR13070:SF0">
    <property type="entry name" value="TRNA-SPLICING ENDONUCLEASE SUBUNIT SEN34"/>
    <property type="match status" value="1"/>
</dbReference>
<dbReference type="GO" id="GO:0000213">
    <property type="term" value="F:tRNA-intron lyase activity"/>
    <property type="evidence" value="ECO:0007669"/>
    <property type="project" value="UniProtKB-EC"/>
</dbReference>
<keyword evidence="4" id="KW-0456">Lyase</keyword>
<dbReference type="EC" id="4.6.1.16" evidence="2"/>
<dbReference type="Pfam" id="PF01974">
    <property type="entry name" value="tRNA_int_endo"/>
    <property type="match status" value="1"/>
</dbReference>
<evidence type="ECO:0000256" key="4">
    <source>
        <dbReference type="ARBA" id="ARBA00023239"/>
    </source>
</evidence>
<dbReference type="Gene3D" id="3.40.1350.10">
    <property type="match status" value="1"/>
</dbReference>
<comment type="similarity">
    <text evidence="1">Belongs to the tRNA-intron endonuclease family.</text>
</comment>